<sequence length="300" mass="30275">MKAVRYAKYGAPSVLEVMDVEPPEPAAGQALVRVAATTFNPVDAVIRSGAMRRAFPLTLPCTPGMEVAGTVVSGGRFAPGDAVIGLLSMMEDGASAEYAVVDEAVLAAAPSGVPLADAAGFPVGALTAWQGLFEHAGVRAGQGVLVNGAGGTVGGYAVQLAARAGAHVIASASPRSAPRAHRYGAAQVVDHTAGPVADALTEPVDVVFDVVPRSDAALVAAVAPGGVYVTASTEPPPDAPVRATRMFVRADAERLAALVALLDAGELELDVAERLPLSDLASVHERAEAGRLAGKVVLVP</sequence>
<dbReference type="InterPro" id="IPR011032">
    <property type="entry name" value="GroES-like_sf"/>
</dbReference>
<dbReference type="InterPro" id="IPR036291">
    <property type="entry name" value="NAD(P)-bd_dom_sf"/>
</dbReference>
<dbReference type="SMART" id="SM00829">
    <property type="entry name" value="PKS_ER"/>
    <property type="match status" value="1"/>
</dbReference>
<dbReference type="Gene3D" id="3.90.180.10">
    <property type="entry name" value="Medium-chain alcohol dehydrogenases, catalytic domain"/>
    <property type="match status" value="1"/>
</dbReference>
<comment type="caution">
    <text evidence="2">The sequence shown here is derived from an EMBL/GenBank/DDBJ whole genome shotgun (WGS) entry which is preliminary data.</text>
</comment>
<proteinExistence type="predicted"/>
<dbReference type="CDD" id="cd05289">
    <property type="entry name" value="MDR_like_2"/>
    <property type="match status" value="1"/>
</dbReference>
<dbReference type="Gene3D" id="3.40.50.720">
    <property type="entry name" value="NAD(P)-binding Rossmann-like Domain"/>
    <property type="match status" value="1"/>
</dbReference>
<dbReference type="PANTHER" id="PTHR43482">
    <property type="entry name" value="PROTEIN AST1-RELATED"/>
    <property type="match status" value="1"/>
</dbReference>
<feature type="domain" description="Enoyl reductase (ER)" evidence="1">
    <location>
        <begin position="10"/>
        <end position="298"/>
    </location>
</feature>
<accession>A0A010Z256</accession>
<dbReference type="Pfam" id="PF08240">
    <property type="entry name" value="ADH_N"/>
    <property type="match status" value="1"/>
</dbReference>
<dbReference type="RefSeq" id="WP_035850848.1">
    <property type="nucleotide sequence ID" value="NZ_KK073874.1"/>
</dbReference>
<evidence type="ECO:0000259" key="1">
    <source>
        <dbReference type="SMART" id="SM00829"/>
    </source>
</evidence>
<dbReference type="OrthoDB" id="3727682at2"/>
<dbReference type="HOGENOM" id="CLU_026673_3_3_11"/>
<dbReference type="InterPro" id="IPR020843">
    <property type="entry name" value="ER"/>
</dbReference>
<dbReference type="InterPro" id="IPR013154">
    <property type="entry name" value="ADH-like_N"/>
</dbReference>
<dbReference type="EMBL" id="JFBT01000001">
    <property type="protein sequence ID" value="EXG81508.1"/>
    <property type="molecule type" value="Genomic_DNA"/>
</dbReference>
<evidence type="ECO:0000313" key="3">
    <source>
        <dbReference type="Proteomes" id="UP000021053"/>
    </source>
</evidence>
<protein>
    <submittedName>
        <fullName evidence="2">Zn-dependent oxidoreductase, NADPH:quinone reductase</fullName>
    </submittedName>
</protein>
<dbReference type="SUPFAM" id="SSF51735">
    <property type="entry name" value="NAD(P)-binding Rossmann-fold domains"/>
    <property type="match status" value="1"/>
</dbReference>
<name>A0A010Z256_9ACTN</name>
<dbReference type="Proteomes" id="UP000021053">
    <property type="component" value="Unassembled WGS sequence"/>
</dbReference>
<dbReference type="AlphaFoldDB" id="A0A010Z256"/>
<organism evidence="2 3">
    <name type="scientific">Cryptosporangium arvum DSM 44712</name>
    <dbReference type="NCBI Taxonomy" id="927661"/>
    <lineage>
        <taxon>Bacteria</taxon>
        <taxon>Bacillati</taxon>
        <taxon>Actinomycetota</taxon>
        <taxon>Actinomycetes</taxon>
        <taxon>Cryptosporangiales</taxon>
        <taxon>Cryptosporangiaceae</taxon>
        <taxon>Cryptosporangium</taxon>
    </lineage>
</organism>
<dbReference type="InterPro" id="IPR052585">
    <property type="entry name" value="Lipid_raft_assoc_Zn_ADH"/>
</dbReference>
<keyword evidence="3" id="KW-1185">Reference proteome</keyword>
<evidence type="ECO:0000313" key="2">
    <source>
        <dbReference type="EMBL" id="EXG81508.1"/>
    </source>
</evidence>
<dbReference type="Pfam" id="PF13602">
    <property type="entry name" value="ADH_zinc_N_2"/>
    <property type="match status" value="1"/>
</dbReference>
<reference evidence="2 3" key="1">
    <citation type="submission" date="2013-07" db="EMBL/GenBank/DDBJ databases">
        <authorList>
            <consortium name="DOE Joint Genome Institute"/>
            <person name="Eisen J."/>
            <person name="Huntemann M."/>
            <person name="Han J."/>
            <person name="Chen A."/>
            <person name="Kyrpides N."/>
            <person name="Mavromatis K."/>
            <person name="Markowitz V."/>
            <person name="Palaniappan K."/>
            <person name="Ivanova N."/>
            <person name="Schaumberg A."/>
            <person name="Pati A."/>
            <person name="Liolios K."/>
            <person name="Nordberg H.P."/>
            <person name="Cantor M.N."/>
            <person name="Hua S.X."/>
            <person name="Woyke T."/>
        </authorList>
    </citation>
    <scope>NUCLEOTIDE SEQUENCE [LARGE SCALE GENOMIC DNA]</scope>
    <source>
        <strain evidence="2 3">DSM 44712</strain>
    </source>
</reference>
<gene>
    <name evidence="2" type="ORF">CryarDRAFT_2623</name>
</gene>
<dbReference type="PANTHER" id="PTHR43482:SF1">
    <property type="entry name" value="PROTEIN AST1-RELATED"/>
    <property type="match status" value="1"/>
</dbReference>
<dbReference type="SUPFAM" id="SSF50129">
    <property type="entry name" value="GroES-like"/>
    <property type="match status" value="1"/>
</dbReference>
<dbReference type="GO" id="GO:0016491">
    <property type="term" value="F:oxidoreductase activity"/>
    <property type="evidence" value="ECO:0007669"/>
    <property type="project" value="InterPro"/>
</dbReference>